<proteinExistence type="predicted"/>
<dbReference type="RefSeq" id="YP_010658340.1">
    <property type="nucleotide sequence ID" value="NC_070856.1"/>
</dbReference>
<sequence>MSDVPEFDTDHSLEEDRDKYTCIQLNPNWAIMVHPEGDFGLRYQPEPGNPEGKQYTFMDLGFTEYSANNISQILAVMRTGGESMVIH</sequence>
<evidence type="ECO:0000313" key="1">
    <source>
        <dbReference type="EMBL" id="QXV74339.1"/>
    </source>
</evidence>
<dbReference type="GeneID" id="77934286"/>
<protein>
    <submittedName>
        <fullName evidence="1">Uncharacterized protein</fullName>
    </submittedName>
</protein>
<evidence type="ECO:0000313" key="2">
    <source>
        <dbReference type="Proteomes" id="UP000828420"/>
    </source>
</evidence>
<dbReference type="EMBL" id="MW980066">
    <property type="protein sequence ID" value="QXV74339.1"/>
    <property type="molecule type" value="Genomic_DNA"/>
</dbReference>
<accession>A0AAE7VMJ3</accession>
<organism evidence="1 2">
    <name type="scientific">Rhizobium phage RHEph16</name>
    <dbReference type="NCBI Taxonomy" id="2836132"/>
    <lineage>
        <taxon>Viruses</taxon>
        <taxon>Duplodnaviria</taxon>
        <taxon>Heunggongvirae</taxon>
        <taxon>Uroviricota</taxon>
        <taxon>Caudoviricetes</taxon>
        <taxon>Schitoviridae</taxon>
        <taxon>Demetervirinae</taxon>
        <taxon>Acanvirus</taxon>
        <taxon>Acanvirus Rheph16</taxon>
    </lineage>
</organism>
<keyword evidence="2" id="KW-1185">Reference proteome</keyword>
<name>A0AAE7VMJ3_9CAUD</name>
<reference evidence="1 2" key="1">
    <citation type="submission" date="2021-04" db="EMBL/GenBank/DDBJ databases">
        <title>The Hidden Diversity of Double-Stranded DNA Phages in the Symbiotic Bacterium Rhizobium.</title>
        <authorList>
            <person name="Santamaria R.I."/>
            <person name="Bustos P."/>
            <person name="Cauwenberghe J.V."/>
            <person name="Gonzalez V."/>
        </authorList>
    </citation>
    <scope>NUCLEOTIDE SEQUENCE [LARGE SCALE GENOMIC DNA]</scope>
</reference>
<dbReference type="Proteomes" id="UP000828420">
    <property type="component" value="Segment"/>
</dbReference>
<dbReference type="KEGG" id="vg:77934286"/>